<keyword evidence="5 7" id="KW-1133">Transmembrane helix</keyword>
<keyword evidence="6 7" id="KW-0472">Membrane</keyword>
<evidence type="ECO:0000256" key="5">
    <source>
        <dbReference type="ARBA" id="ARBA00022989"/>
    </source>
</evidence>
<keyword evidence="3" id="KW-1003">Cell membrane</keyword>
<dbReference type="Proteomes" id="UP000295416">
    <property type="component" value="Unassembled WGS sequence"/>
</dbReference>
<evidence type="ECO:0000256" key="7">
    <source>
        <dbReference type="SAM" id="Phobius"/>
    </source>
</evidence>
<feature type="domain" description="YetF C-terminal" evidence="8">
    <location>
        <begin position="78"/>
        <end position="208"/>
    </location>
</feature>
<dbReference type="InterPro" id="IPR007353">
    <property type="entry name" value="DUF421"/>
</dbReference>
<dbReference type="Pfam" id="PF04239">
    <property type="entry name" value="DUF421"/>
    <property type="match status" value="1"/>
</dbReference>
<evidence type="ECO:0000256" key="2">
    <source>
        <dbReference type="ARBA" id="ARBA00006448"/>
    </source>
</evidence>
<dbReference type="InterPro" id="IPR023090">
    <property type="entry name" value="UPF0702_alpha/beta_dom_sf"/>
</dbReference>
<accession>A0A4R2NXY6</accession>
<evidence type="ECO:0000259" key="8">
    <source>
        <dbReference type="Pfam" id="PF04239"/>
    </source>
</evidence>
<organism evidence="9 10">
    <name type="scientific">Scopulibacillus darangshiensis</name>
    <dbReference type="NCBI Taxonomy" id="442528"/>
    <lineage>
        <taxon>Bacteria</taxon>
        <taxon>Bacillati</taxon>
        <taxon>Bacillota</taxon>
        <taxon>Bacilli</taxon>
        <taxon>Bacillales</taxon>
        <taxon>Sporolactobacillaceae</taxon>
        <taxon>Scopulibacillus</taxon>
    </lineage>
</organism>
<dbReference type="PANTHER" id="PTHR34582:SF5">
    <property type="entry name" value="UPF0702 TRANSMEMBRANE PROTEIN YETF"/>
    <property type="match status" value="1"/>
</dbReference>
<evidence type="ECO:0000313" key="10">
    <source>
        <dbReference type="Proteomes" id="UP000295416"/>
    </source>
</evidence>
<feature type="transmembrane region" description="Helical" evidence="7">
    <location>
        <begin position="6"/>
        <end position="23"/>
    </location>
</feature>
<reference evidence="9 10" key="1">
    <citation type="submission" date="2019-03" db="EMBL/GenBank/DDBJ databases">
        <title>Genomic Encyclopedia of Type Strains, Phase IV (KMG-IV): sequencing the most valuable type-strain genomes for metagenomic binning, comparative biology and taxonomic classification.</title>
        <authorList>
            <person name="Goeker M."/>
        </authorList>
    </citation>
    <scope>NUCLEOTIDE SEQUENCE [LARGE SCALE GENOMIC DNA]</scope>
    <source>
        <strain evidence="9 10">DSM 19377</strain>
    </source>
</reference>
<dbReference type="OrthoDB" id="9778331at2"/>
<sequence>MLLFIGKAMLLYILTIIAIRLMGKTAFAQLTAHDLTGIFFVATLAIGPLVTRNFTYAIVAVFMIAVLHIVFSKLMLFNLLNQTFIGHPTIVIKHGKIVKENLKRSRFTLAGLLSGIREKGYPDLAVIEYALLEPNGEISVFPKQTAAPVTPIQLGIKPEYQGLPIAVIIEGKIQQRNLSLINKDEQWLMNELKKEGYKDHRRIFYAAIRDNHQLLTIDNGDGDKAATDDK</sequence>
<comment type="similarity">
    <text evidence="2">Belongs to the UPF0702 family.</text>
</comment>
<dbReference type="PANTHER" id="PTHR34582">
    <property type="entry name" value="UPF0702 TRANSMEMBRANE PROTEIN YCAP"/>
    <property type="match status" value="1"/>
</dbReference>
<evidence type="ECO:0000256" key="4">
    <source>
        <dbReference type="ARBA" id="ARBA00022692"/>
    </source>
</evidence>
<dbReference type="GO" id="GO:0005886">
    <property type="term" value="C:plasma membrane"/>
    <property type="evidence" value="ECO:0007669"/>
    <property type="project" value="UniProtKB-SubCell"/>
</dbReference>
<proteinExistence type="inferred from homology"/>
<evidence type="ECO:0000313" key="9">
    <source>
        <dbReference type="EMBL" id="TCP27040.1"/>
    </source>
</evidence>
<dbReference type="AlphaFoldDB" id="A0A4R2NXY6"/>
<gene>
    <name evidence="9" type="ORF">EV207_11818</name>
</gene>
<evidence type="ECO:0000256" key="6">
    <source>
        <dbReference type="ARBA" id="ARBA00023136"/>
    </source>
</evidence>
<dbReference type="RefSeq" id="WP_132746517.1">
    <property type="nucleotide sequence ID" value="NZ_SLXK01000018.1"/>
</dbReference>
<evidence type="ECO:0000256" key="3">
    <source>
        <dbReference type="ARBA" id="ARBA00022475"/>
    </source>
</evidence>
<comment type="caution">
    <text evidence="9">The sequence shown here is derived from an EMBL/GenBank/DDBJ whole genome shotgun (WGS) entry which is preliminary data.</text>
</comment>
<evidence type="ECO:0000256" key="1">
    <source>
        <dbReference type="ARBA" id="ARBA00004651"/>
    </source>
</evidence>
<dbReference type="EMBL" id="SLXK01000018">
    <property type="protein sequence ID" value="TCP27040.1"/>
    <property type="molecule type" value="Genomic_DNA"/>
</dbReference>
<name>A0A4R2NXY6_9BACL</name>
<feature type="transmembrane region" description="Helical" evidence="7">
    <location>
        <begin position="56"/>
        <end position="76"/>
    </location>
</feature>
<keyword evidence="10" id="KW-1185">Reference proteome</keyword>
<feature type="transmembrane region" description="Helical" evidence="7">
    <location>
        <begin position="30"/>
        <end position="50"/>
    </location>
</feature>
<comment type="subcellular location">
    <subcellularLocation>
        <location evidence="1">Cell membrane</location>
        <topology evidence="1">Multi-pass membrane protein</topology>
    </subcellularLocation>
</comment>
<keyword evidence="4 7" id="KW-0812">Transmembrane</keyword>
<protein>
    <submittedName>
        <fullName evidence="9">Uncharacterized membrane protein YcaP (DUF421 family)</fullName>
    </submittedName>
</protein>
<dbReference type="Gene3D" id="3.30.240.20">
    <property type="entry name" value="bsu07140 like domains"/>
    <property type="match status" value="2"/>
</dbReference>